<feature type="compositionally biased region" description="Polar residues" evidence="1">
    <location>
        <begin position="22"/>
        <end position="32"/>
    </location>
</feature>
<evidence type="ECO:0000313" key="2">
    <source>
        <dbReference type="EMBL" id="GAA4492444.1"/>
    </source>
</evidence>
<dbReference type="EMBL" id="BAABHF010000017">
    <property type="protein sequence ID" value="GAA4492444.1"/>
    <property type="molecule type" value="Genomic_DNA"/>
</dbReference>
<comment type="caution">
    <text evidence="2">The sequence shown here is derived from an EMBL/GenBank/DDBJ whole genome shotgun (WGS) entry which is preliminary data.</text>
</comment>
<dbReference type="Proteomes" id="UP001500503">
    <property type="component" value="Unassembled WGS sequence"/>
</dbReference>
<sequence>MAQPGAGSAGSKPSDPAPVSSADMTPPNSSIEPGTEGMPGETRHREFQGITPLGKYKGPRRS</sequence>
<proteinExistence type="predicted"/>
<evidence type="ECO:0000313" key="3">
    <source>
        <dbReference type="Proteomes" id="UP001500503"/>
    </source>
</evidence>
<name>A0ABP8PUH9_9ACTN</name>
<evidence type="ECO:0000256" key="1">
    <source>
        <dbReference type="SAM" id="MobiDB-lite"/>
    </source>
</evidence>
<reference evidence="3" key="1">
    <citation type="journal article" date="2019" name="Int. J. Syst. Evol. Microbiol.">
        <title>The Global Catalogue of Microorganisms (GCM) 10K type strain sequencing project: providing services to taxonomists for standard genome sequencing and annotation.</title>
        <authorList>
            <consortium name="The Broad Institute Genomics Platform"/>
            <consortium name="The Broad Institute Genome Sequencing Center for Infectious Disease"/>
            <person name="Wu L."/>
            <person name="Ma J."/>
        </authorList>
    </citation>
    <scope>NUCLEOTIDE SEQUENCE [LARGE SCALE GENOMIC DNA]</scope>
    <source>
        <strain evidence="3">JCM 17933</strain>
    </source>
</reference>
<protein>
    <submittedName>
        <fullName evidence="2">Uncharacterized protein</fullName>
    </submittedName>
</protein>
<keyword evidence="3" id="KW-1185">Reference proteome</keyword>
<organism evidence="2 3">
    <name type="scientific">Actinoallomurus oryzae</name>
    <dbReference type="NCBI Taxonomy" id="502180"/>
    <lineage>
        <taxon>Bacteria</taxon>
        <taxon>Bacillati</taxon>
        <taxon>Actinomycetota</taxon>
        <taxon>Actinomycetes</taxon>
        <taxon>Streptosporangiales</taxon>
        <taxon>Thermomonosporaceae</taxon>
        <taxon>Actinoallomurus</taxon>
    </lineage>
</organism>
<gene>
    <name evidence="2" type="ORF">GCM10023191_028430</name>
</gene>
<accession>A0ABP8PUH9</accession>
<feature type="region of interest" description="Disordered" evidence="1">
    <location>
        <begin position="1"/>
        <end position="62"/>
    </location>
</feature>